<dbReference type="Pfam" id="PF03357">
    <property type="entry name" value="Snf7"/>
    <property type="match status" value="1"/>
</dbReference>
<feature type="compositionally biased region" description="Basic and acidic residues" evidence="2">
    <location>
        <begin position="204"/>
        <end position="214"/>
    </location>
</feature>
<reference evidence="3" key="1">
    <citation type="submission" date="2022-11" db="UniProtKB">
        <authorList>
            <consortium name="EnsemblMetazoa"/>
        </authorList>
    </citation>
    <scope>IDENTIFICATION</scope>
</reference>
<dbReference type="OMA" id="KILWEVT"/>
<dbReference type="EnsemblMetazoa" id="XM_021057996.1">
    <property type="protein sequence ID" value="XP_020913655.1"/>
    <property type="gene ID" value="LOC110251298"/>
</dbReference>
<dbReference type="KEGG" id="epa:110251298"/>
<sequence>MGLFGKTPQKTPKEQVREWSASLRKEGRVLDRQIRAIKNEEMKVQRSIKDAAKKGDKDVCRILAKELINSRKAVSKMYASKAQLNSVEMSMKTQLATIRMAGAMEKSAEVMAYMQKLVKVPEIQATMTELSKEMMKAGIIEEMLEDTFEGLEDDDLEEAADEEVEKILFEVTAGVLGNAEHATTPLPTGAEGVSEPEPEEDMDEMRSRLEALRS</sequence>
<evidence type="ECO:0000256" key="1">
    <source>
        <dbReference type="ARBA" id="ARBA00006190"/>
    </source>
</evidence>
<dbReference type="GO" id="GO:0007034">
    <property type="term" value="P:vacuolar transport"/>
    <property type="evidence" value="ECO:0007669"/>
    <property type="project" value="InterPro"/>
</dbReference>
<dbReference type="OrthoDB" id="2329734at2759"/>
<name>A0A913Y3R4_EXADI</name>
<keyword evidence="4" id="KW-1185">Reference proteome</keyword>
<evidence type="ECO:0000256" key="2">
    <source>
        <dbReference type="SAM" id="MobiDB-lite"/>
    </source>
</evidence>
<dbReference type="AlphaFoldDB" id="A0A913Y3R4"/>
<proteinExistence type="inferred from homology"/>
<dbReference type="Gene3D" id="6.10.140.1230">
    <property type="match status" value="1"/>
</dbReference>
<evidence type="ECO:0008006" key="5">
    <source>
        <dbReference type="Google" id="ProtNLM"/>
    </source>
</evidence>
<feature type="region of interest" description="Disordered" evidence="2">
    <location>
        <begin position="1"/>
        <end position="20"/>
    </location>
</feature>
<dbReference type="RefSeq" id="XP_020913655.1">
    <property type="nucleotide sequence ID" value="XM_021057996.1"/>
</dbReference>
<evidence type="ECO:0000313" key="3">
    <source>
        <dbReference type="EnsemblMetazoa" id="XP_020913655.1"/>
    </source>
</evidence>
<comment type="similarity">
    <text evidence="1">Belongs to the SNF7 family.</text>
</comment>
<feature type="region of interest" description="Disordered" evidence="2">
    <location>
        <begin position="178"/>
        <end position="214"/>
    </location>
</feature>
<evidence type="ECO:0000313" key="4">
    <source>
        <dbReference type="Proteomes" id="UP000887567"/>
    </source>
</evidence>
<feature type="compositionally biased region" description="Basic and acidic residues" evidence="2">
    <location>
        <begin position="11"/>
        <end position="20"/>
    </location>
</feature>
<dbReference type="GeneID" id="110251298"/>
<protein>
    <recommendedName>
        <fullName evidence="5">Charged multivesicular body protein 3</fullName>
    </recommendedName>
</protein>
<feature type="compositionally biased region" description="Acidic residues" evidence="2">
    <location>
        <begin position="194"/>
        <end position="203"/>
    </location>
</feature>
<organism evidence="3 4">
    <name type="scientific">Exaiptasia diaphana</name>
    <name type="common">Tropical sea anemone</name>
    <name type="synonym">Aiptasia pulchella</name>
    <dbReference type="NCBI Taxonomy" id="2652724"/>
    <lineage>
        <taxon>Eukaryota</taxon>
        <taxon>Metazoa</taxon>
        <taxon>Cnidaria</taxon>
        <taxon>Anthozoa</taxon>
        <taxon>Hexacorallia</taxon>
        <taxon>Actiniaria</taxon>
        <taxon>Aiptasiidae</taxon>
        <taxon>Exaiptasia</taxon>
    </lineage>
</organism>
<dbReference type="PANTHER" id="PTHR10476">
    <property type="entry name" value="CHARGED MULTIVESICULAR BODY PROTEIN"/>
    <property type="match status" value="1"/>
</dbReference>
<dbReference type="InterPro" id="IPR005024">
    <property type="entry name" value="Snf7_fam"/>
</dbReference>
<accession>A0A913Y3R4</accession>
<dbReference type="Proteomes" id="UP000887567">
    <property type="component" value="Unplaced"/>
</dbReference>